<feature type="domain" description="ABC transmembrane type-1" evidence="15">
    <location>
        <begin position="1520"/>
        <end position="1809"/>
    </location>
</feature>
<gene>
    <name evidence="16" type="ORF">F3Y22_tig00110674pilonHSYRG00076</name>
</gene>
<dbReference type="PANTHER" id="PTHR43394:SF11">
    <property type="entry name" value="ATP-BINDING CASSETTE TRANSPORTER"/>
    <property type="match status" value="1"/>
</dbReference>
<evidence type="ECO:0000313" key="17">
    <source>
        <dbReference type="Proteomes" id="UP000436088"/>
    </source>
</evidence>
<evidence type="ECO:0000256" key="5">
    <source>
        <dbReference type="ARBA" id="ARBA00022737"/>
    </source>
</evidence>
<dbReference type="SMART" id="SM00382">
    <property type="entry name" value="AAA"/>
    <property type="match status" value="2"/>
</dbReference>
<feature type="region of interest" description="Disordered" evidence="12">
    <location>
        <begin position="640"/>
        <end position="660"/>
    </location>
</feature>
<dbReference type="GO" id="GO:0016887">
    <property type="term" value="F:ATP hydrolysis activity"/>
    <property type="evidence" value="ECO:0007669"/>
    <property type="project" value="InterPro"/>
</dbReference>
<dbReference type="Gene3D" id="1.20.1560.10">
    <property type="entry name" value="ABC transporter type 1, transmembrane domain"/>
    <property type="match status" value="1"/>
</dbReference>
<dbReference type="Proteomes" id="UP000436088">
    <property type="component" value="Unassembled WGS sequence"/>
</dbReference>
<evidence type="ECO:0000259" key="15">
    <source>
        <dbReference type="PROSITE" id="PS50929"/>
    </source>
</evidence>
<dbReference type="CDD" id="cd03249">
    <property type="entry name" value="ABC_MTABC3_MDL1_MDL2"/>
    <property type="match status" value="2"/>
</dbReference>
<dbReference type="InterPro" id="IPR036640">
    <property type="entry name" value="ABC1_TM_sf"/>
</dbReference>
<feature type="transmembrane region" description="Helical" evidence="13">
    <location>
        <begin position="2161"/>
        <end position="2187"/>
    </location>
</feature>
<accession>A0A6A2ZWQ6</accession>
<dbReference type="GO" id="GO:0090374">
    <property type="term" value="P:oligopeptide export from mitochondrion"/>
    <property type="evidence" value="ECO:0007669"/>
    <property type="project" value="TreeGrafter"/>
</dbReference>
<dbReference type="SUPFAM" id="SSF52540">
    <property type="entry name" value="P-loop containing nucleoside triphosphate hydrolases"/>
    <property type="match status" value="2"/>
</dbReference>
<evidence type="ECO:0000256" key="11">
    <source>
        <dbReference type="ARBA" id="ARBA00062948"/>
    </source>
</evidence>
<evidence type="ECO:0000256" key="1">
    <source>
        <dbReference type="ARBA" id="ARBA00004651"/>
    </source>
</evidence>
<feature type="transmembrane region" description="Helical" evidence="13">
    <location>
        <begin position="2285"/>
        <end position="2305"/>
    </location>
</feature>
<feature type="region of interest" description="Disordered" evidence="12">
    <location>
        <begin position="326"/>
        <end position="370"/>
    </location>
</feature>
<dbReference type="InterPro" id="IPR011527">
    <property type="entry name" value="ABC1_TM_dom"/>
</dbReference>
<dbReference type="SUPFAM" id="SSF90123">
    <property type="entry name" value="ABC transporter transmembrane region"/>
    <property type="match status" value="2"/>
</dbReference>
<keyword evidence="17" id="KW-1185">Reference proteome</keyword>
<dbReference type="CDD" id="cd18578">
    <property type="entry name" value="ABC_6TM_Pgp_ABCB1_D2_like"/>
    <property type="match status" value="1"/>
</dbReference>
<feature type="compositionally biased region" description="Basic and acidic residues" evidence="12">
    <location>
        <begin position="585"/>
        <end position="596"/>
    </location>
</feature>
<feature type="domain" description="ABC transporter" evidence="14">
    <location>
        <begin position="1844"/>
        <end position="2080"/>
    </location>
</feature>
<name>A0A6A2ZWQ6_HIBSY</name>
<dbReference type="InterPro" id="IPR003593">
    <property type="entry name" value="AAA+_ATPase"/>
</dbReference>
<keyword evidence="9 13" id="KW-0472">Membrane</keyword>
<feature type="domain" description="ABC transporter" evidence="14">
    <location>
        <begin position="2487"/>
        <end position="2723"/>
    </location>
</feature>
<comment type="subcellular location">
    <subcellularLocation>
        <location evidence="1">Cell membrane</location>
        <topology evidence="1">Multi-pass membrane protein</topology>
    </subcellularLocation>
</comment>
<feature type="compositionally biased region" description="Basic and acidic residues" evidence="12">
    <location>
        <begin position="333"/>
        <end position="344"/>
    </location>
</feature>
<keyword evidence="8 13" id="KW-1133">Transmembrane helix</keyword>
<dbReference type="PROSITE" id="PS50929">
    <property type="entry name" value="ABC_TM1F"/>
    <property type="match status" value="2"/>
</dbReference>
<keyword evidence="7" id="KW-0067">ATP-binding</keyword>
<dbReference type="Pfam" id="PF00005">
    <property type="entry name" value="ABC_tran"/>
    <property type="match status" value="2"/>
</dbReference>
<dbReference type="Pfam" id="PF00664">
    <property type="entry name" value="ABC_membrane"/>
    <property type="match status" value="2"/>
</dbReference>
<feature type="region of interest" description="Disordered" evidence="12">
    <location>
        <begin position="849"/>
        <end position="887"/>
    </location>
</feature>
<dbReference type="FunFam" id="3.40.50.300:FF:000066">
    <property type="entry name" value="ABC transporter B family member 1"/>
    <property type="match status" value="1"/>
</dbReference>
<sequence length="2733" mass="301253">MKSDTHLDYAEFQLSPKLSRCELFVSSNGNTEKLACGLVKPFVTHLKVAEEQVALSLQSIKLEVEKRGDSKTWITKGTLERFVQFVSTPEVLELVNTLDAEMSQLEAARRIYYQGVGEKPSGASGGDAARMMAAADATKKELLRAIDARLNAVQQDLAASFAGASAAGFNSDTVSELQQFADWFGAHRLNESCTKFMTLCQRRPELISRCNPGVDDQVVRASWGYDMSGDDLDEDQVGSHFNSRREERRGAMESLPSQISQPGRCLSVQDRINHFENKQKESSSSGGKPIAVGKSVELRRLSSNVSTAPVVAGKAVLRRWSAASDPSIDLGLSEDKKQKDENDLSNKVSSVRVEPKSVPSRAAGSGLKDQGEVQAQIADNLLGKEGDAGLKGQMHWKAQSGPQNGHYQSFTGKSEKAEFGDQVVSQGKFMGSLRGERGGSEVQSRVVPDRIVIEGVKNQPASQFPDLVFADSVGDDTPVVELKKRVEAQGKDQSVSQSRFRPQGLSRTLSGQFEGGIRLKLKEVRYKESEADQFTPNQQPRSFNVEAEVVGQTDLASSEKQIGKGYNSGAHEMKFKKQFPLGSESSKKSQGRKDKGGSVYANNKSVLVEAVPQSEESANKIEKLFAEHKLRVPADLFGSARRSRPADAQIEPEPSSEYKKPVTVDVSPIQMPSKNMIPAPMGILSNVANFCTPTKMADNRDISDSLRRSFSSITFSDDSGGKFYESLEQSRAEMKAKFSGSVDRLDSMSNARRRAEKVRSFNFRSQREQEYYEHDRTYNDTSFVDGSSRAPTTRSIFHVEMCLYPLLVPQQLQFHVLRPKFRSPVLASVIPKDEEFYDELAFEADDSMDVAKDEEDELETRAVDDSVEMENGTASLSQESDKSSGAKNGDFLRSLRLQILMLQRILPSGAPNLGIPTRSNRDGRSSNEEKNGKVLRNLFIGWQRSCDRSSEDLRRSSMGFLQGHPSDDGFSESGLFNDQVQLLRTSIPAPPANFKLREDHMSGSSIKGDSSCLTNIQKKLLVCSCVVFMVSICNGNFAAPSSFFPLRHSEAKGIMENIGTVTYCLKQEIARSLKVALILVESIAIVFVHFTCSCPNDILFSNISLDPYLSISSMADSSFEIEFSSSLNYHTPASRYASSTTFTPRTFARVPHTTPRRLSHRPPSTPFATDDDMSWQSEVSWQFEPSGWRESRDLGAALSPWAASTVSSSNSQALGRRLASEHYLSRTSGGLRNFANSSYEFSGYGAVPSARLELQSYVARDDDSSSHLRFQDHSRSNHDISRLATIRESGSKNSRSPLTDVDELSSIDYDTRQDERRLDLSRTNRNVHAGTGSYCSSVSQAYMDADRDEDSLGGHHQHGRSHHMRHRVDNEIDLVMQHELAGHDARKSTCHHSHGNHQYDDLSFSKDFCEDSITGHDHGHGLSHDSVHSNLDGHQFGAHSNHGHGLSHYSVQMRHKLEGLDHNLQSASHQFSGDHKYDDFNPAPNFYEDDEEEEDVEPHRPVGLLSLFRYSTNWDIVLVILGCVGALINGGSLPWYSFLFGKFVNKIAKESKGDKTQMMKDVQMICQFMSLLAAIVVIGAYLEISCWRLVGERSAQRIRTKYLRAILRQDISFFDTQVHTGDIMHGISSDVAQIQEVMGEKMAHFIHHVFTFVCGYAVGFIAAWKVALVVFSVTPLMMSCGIAYKAIYGGLTAKEEVSYRKAGTIAEQAIGSIRTVFSFVAEENLAARYGELLSKSVPLGAKIGFAKGAGIGVIYLVTYSTWALAFWYGSILVARNEITGGEAIACFFGVNVGGRGLALSLTYFAQFTQGTIAAARVFDIIDRVPEIDPYNPEGRMLSSVRGKIEFKGVTFAYPSRPDTTILRSLDLVIRSAKTLALVGASGGGKSTIFALIERFYDPIKGTITLDGYDLRTLQVKWLRRQIGMVGQEPILFATTILENVMMGKENATKKEAVAACVAANAHGFIYDLPLGYDTQVGEKGTQLSGGQKQRIAIARALIKDPRILLLDEPTSALDAEGEAVVQQAIDKISKGRTTVVIAHRLATVRNADTIVVLDNGSVAEAGSHHQLMQREGAYYKLIKLASEAISNPEPNETHAQKGIEFSKYEKSAYETLRSPSAYDISRSKYLKSIQVVNQVEEEMQQKQKPREYRISKIWSLQRPELVTLLLGFLFGIHAGAILSIFPLFLGIALQAYFDDTPKELKKEVNKLALALVCLGFGSIITLTGQQGFCGWAGTKLTQRVRDLLFHSILKQEPGWFDFEDNSTGILVSRLSIDCLSFRSVLGDQYSVLLMGVSAAAVGLGVSFYLEWRLALVAAAVTPFTLGASYLNLIINIGPRLDNKAYDKASNIASGAISNIRTVATFSSQEEIVKSFDRALSEPRKQSVKRSQILGLTLGFSQGAMYCAYTLTLWYGAYLMKQGHTGFGDVYKIFLILVLSSFSVGQLAGLAPDTTRAATAIPSVFDILDRRPLIGNFRDKVRKIELSKPLDIELKKVTFAYPSRPQVIVLRDFCLKVKGGSTVAVVGGSGSGKSTVIWLVQRFYDPIEGKVMMGGIDLKELNLKWLRKQIAMVGQEPALFAGSIRENIAFGNLNASWSEIEAAAKEAYIHKFISSLPEGYETQVGESGVQLSGGQKQRIAIARAILKKSRVLLLDEASSALDLESEKHIQDALRRVSQSATTIIVAHRLSTIREANMIAVVKDGAVVEHGSHEKLLASHADSVYASLVRAEREANAFA</sequence>
<dbReference type="InterPro" id="IPR003439">
    <property type="entry name" value="ABC_transporter-like_ATP-bd"/>
</dbReference>
<protein>
    <recommendedName>
        <fullName evidence="18">ABC transporter B family member 19</fullName>
    </recommendedName>
</protein>
<comment type="subunit">
    <text evidence="11">Interacts with 1-naphthylphthalamic acid (NPA).</text>
</comment>
<keyword evidence="4 13" id="KW-0812">Transmembrane</keyword>
<dbReference type="GO" id="GO:0005524">
    <property type="term" value="F:ATP binding"/>
    <property type="evidence" value="ECO:0007669"/>
    <property type="project" value="UniProtKB-KW"/>
</dbReference>
<dbReference type="Gene3D" id="3.40.50.300">
    <property type="entry name" value="P-loop containing nucleotide triphosphate hydrolases"/>
    <property type="match status" value="2"/>
</dbReference>
<feature type="region of interest" description="Disordered" evidence="12">
    <location>
        <begin position="556"/>
        <end position="599"/>
    </location>
</feature>
<dbReference type="CDD" id="cd18577">
    <property type="entry name" value="ABC_6TM_Pgp_ABCB1_D1_like"/>
    <property type="match status" value="1"/>
</dbReference>
<proteinExistence type="inferred from homology"/>
<feature type="transmembrane region" description="Helical" evidence="13">
    <location>
        <begin position="2425"/>
        <end position="2446"/>
    </location>
</feature>
<evidence type="ECO:0000256" key="4">
    <source>
        <dbReference type="ARBA" id="ARBA00022692"/>
    </source>
</evidence>
<feature type="transmembrane region" description="Helical" evidence="13">
    <location>
        <begin position="1645"/>
        <end position="1671"/>
    </location>
</feature>
<feature type="compositionally biased region" description="Acidic residues" evidence="12">
    <location>
        <begin position="849"/>
        <end position="858"/>
    </location>
</feature>
<dbReference type="GO" id="GO:0005886">
    <property type="term" value="C:plasma membrane"/>
    <property type="evidence" value="ECO:0007669"/>
    <property type="project" value="UniProtKB-SubCell"/>
</dbReference>
<dbReference type="PROSITE" id="PS50893">
    <property type="entry name" value="ABC_TRANSPORTER_2"/>
    <property type="match status" value="2"/>
</dbReference>
<feature type="transmembrane region" description="Helical" evidence="13">
    <location>
        <begin position="2388"/>
        <end position="2413"/>
    </location>
</feature>
<evidence type="ECO:0000256" key="6">
    <source>
        <dbReference type="ARBA" id="ARBA00022741"/>
    </source>
</evidence>
<keyword evidence="6" id="KW-0547">Nucleotide-binding</keyword>
<keyword evidence="3" id="KW-0813">Transport</keyword>
<feature type="region of interest" description="Disordered" evidence="12">
    <location>
        <begin position="1279"/>
        <end position="1299"/>
    </location>
</feature>
<evidence type="ECO:0000256" key="2">
    <source>
        <dbReference type="ARBA" id="ARBA00007577"/>
    </source>
</evidence>
<evidence type="ECO:0008006" key="18">
    <source>
        <dbReference type="Google" id="ProtNLM"/>
    </source>
</evidence>
<dbReference type="PROSITE" id="PS00211">
    <property type="entry name" value="ABC_TRANSPORTER_1"/>
    <property type="match status" value="2"/>
</dbReference>
<evidence type="ECO:0000256" key="8">
    <source>
        <dbReference type="ARBA" id="ARBA00022989"/>
    </source>
</evidence>
<dbReference type="InterPro" id="IPR017871">
    <property type="entry name" value="ABC_transporter-like_CS"/>
</dbReference>
<comment type="similarity">
    <text evidence="2">Belongs to the ABC transporter superfamily. ABCB family. Multidrug resistance exporter (TC 3.A.1.201) subfamily.</text>
</comment>
<evidence type="ECO:0000256" key="10">
    <source>
        <dbReference type="ARBA" id="ARBA00023180"/>
    </source>
</evidence>
<comment type="caution">
    <text evidence="16">The sequence shown here is derived from an EMBL/GenBank/DDBJ whole genome shotgun (WGS) entry which is preliminary data.</text>
</comment>
<evidence type="ECO:0000256" key="9">
    <source>
        <dbReference type="ARBA" id="ARBA00023136"/>
    </source>
</evidence>
<keyword evidence="5" id="KW-0677">Repeat</keyword>
<evidence type="ECO:0000256" key="12">
    <source>
        <dbReference type="SAM" id="MobiDB-lite"/>
    </source>
</evidence>
<dbReference type="GO" id="GO:0005743">
    <property type="term" value="C:mitochondrial inner membrane"/>
    <property type="evidence" value="ECO:0007669"/>
    <property type="project" value="TreeGrafter"/>
</dbReference>
<feature type="region of interest" description="Disordered" evidence="12">
    <location>
        <begin position="230"/>
        <end position="263"/>
    </location>
</feature>
<reference evidence="16" key="1">
    <citation type="submission" date="2019-09" db="EMBL/GenBank/DDBJ databases">
        <title>Draft genome information of white flower Hibiscus syriacus.</title>
        <authorList>
            <person name="Kim Y.-M."/>
        </authorList>
    </citation>
    <scope>NUCLEOTIDE SEQUENCE [LARGE SCALE GENOMIC DNA]</scope>
    <source>
        <strain evidence="16">YM2019G1</strain>
    </source>
</reference>
<feature type="transmembrane region" description="Helical" evidence="13">
    <location>
        <begin position="1562"/>
        <end position="1582"/>
    </location>
</feature>
<evidence type="ECO:0000259" key="14">
    <source>
        <dbReference type="PROSITE" id="PS50893"/>
    </source>
</evidence>
<dbReference type="InterPro" id="IPR039421">
    <property type="entry name" value="Type_1_exporter"/>
</dbReference>
<evidence type="ECO:0000313" key="16">
    <source>
        <dbReference type="EMBL" id="KAE8696370.1"/>
    </source>
</evidence>
<dbReference type="InterPro" id="IPR027417">
    <property type="entry name" value="P-loop_NTPase"/>
</dbReference>
<feature type="transmembrane region" description="Helical" evidence="13">
    <location>
        <begin position="1516"/>
        <end position="1541"/>
    </location>
</feature>
<organism evidence="16 17">
    <name type="scientific">Hibiscus syriacus</name>
    <name type="common">Rose of Sharon</name>
    <dbReference type="NCBI Taxonomy" id="106335"/>
    <lineage>
        <taxon>Eukaryota</taxon>
        <taxon>Viridiplantae</taxon>
        <taxon>Streptophyta</taxon>
        <taxon>Embryophyta</taxon>
        <taxon>Tracheophyta</taxon>
        <taxon>Spermatophyta</taxon>
        <taxon>Magnoliopsida</taxon>
        <taxon>eudicotyledons</taxon>
        <taxon>Gunneridae</taxon>
        <taxon>Pentapetalae</taxon>
        <taxon>rosids</taxon>
        <taxon>malvids</taxon>
        <taxon>Malvales</taxon>
        <taxon>Malvaceae</taxon>
        <taxon>Malvoideae</taxon>
        <taxon>Hibiscus</taxon>
    </lineage>
</organism>
<keyword evidence="10" id="KW-0325">Glycoprotein</keyword>
<dbReference type="GO" id="GO:0015421">
    <property type="term" value="F:ABC-type oligopeptide transporter activity"/>
    <property type="evidence" value="ECO:0007669"/>
    <property type="project" value="TreeGrafter"/>
</dbReference>
<feature type="domain" description="ABC transmembrane type-1" evidence="15">
    <location>
        <begin position="2165"/>
        <end position="2451"/>
    </location>
</feature>
<feature type="transmembrane region" description="Helical" evidence="13">
    <location>
        <begin position="2311"/>
        <end position="2330"/>
    </location>
</feature>
<dbReference type="PANTHER" id="PTHR43394">
    <property type="entry name" value="ATP-DEPENDENT PERMEASE MDL1, MITOCHONDRIAL"/>
    <property type="match status" value="1"/>
</dbReference>
<feature type="transmembrane region" description="Helical" evidence="13">
    <location>
        <begin position="2207"/>
        <end position="2231"/>
    </location>
</feature>
<evidence type="ECO:0000256" key="7">
    <source>
        <dbReference type="ARBA" id="ARBA00022840"/>
    </source>
</evidence>
<evidence type="ECO:0000256" key="13">
    <source>
        <dbReference type="SAM" id="Phobius"/>
    </source>
</evidence>
<dbReference type="EMBL" id="VEPZ02001068">
    <property type="protein sequence ID" value="KAE8696370.1"/>
    <property type="molecule type" value="Genomic_DNA"/>
</dbReference>
<dbReference type="FunFam" id="3.40.50.300:FF:000205">
    <property type="entry name" value="ABC transporter B family member 4"/>
    <property type="match status" value="1"/>
</dbReference>
<dbReference type="FunFam" id="1.20.1560.10:FF:000155">
    <property type="entry name" value="ATP-binding cassette transporter, subfamily B, member 2, group MDR/PGP protein PpABCB2"/>
    <property type="match status" value="1"/>
</dbReference>
<evidence type="ECO:0000256" key="3">
    <source>
        <dbReference type="ARBA" id="ARBA00022448"/>
    </source>
</evidence>